<proteinExistence type="predicted"/>
<comment type="caution">
    <text evidence="1">The sequence shown here is derived from an EMBL/GenBank/DDBJ whole genome shotgun (WGS) entry which is preliminary data.</text>
</comment>
<name>A0A9P4WJ54_9PLEO</name>
<organism evidence="1 2">
    <name type="scientific">Didymella heteroderae</name>
    <dbReference type="NCBI Taxonomy" id="1769908"/>
    <lineage>
        <taxon>Eukaryota</taxon>
        <taxon>Fungi</taxon>
        <taxon>Dikarya</taxon>
        <taxon>Ascomycota</taxon>
        <taxon>Pezizomycotina</taxon>
        <taxon>Dothideomycetes</taxon>
        <taxon>Pleosporomycetidae</taxon>
        <taxon>Pleosporales</taxon>
        <taxon>Pleosporineae</taxon>
        <taxon>Didymellaceae</taxon>
        <taxon>Didymella</taxon>
    </lineage>
</organism>
<dbReference type="OrthoDB" id="5421765at2759"/>
<dbReference type="AlphaFoldDB" id="A0A9P4WJ54"/>
<gene>
    <name evidence="1" type="ORF">E8E12_005016</name>
</gene>
<dbReference type="EMBL" id="SWKV01000078">
    <property type="protein sequence ID" value="KAF3033642.1"/>
    <property type="molecule type" value="Genomic_DNA"/>
</dbReference>
<dbReference type="Proteomes" id="UP000758155">
    <property type="component" value="Unassembled WGS sequence"/>
</dbReference>
<evidence type="ECO:0000313" key="1">
    <source>
        <dbReference type="EMBL" id="KAF3033642.1"/>
    </source>
</evidence>
<sequence length="228" mass="25214">MPTLNDHHYMATELRKVALPEVLTSLPDQEILQEFSDLYEAIVAHVREFYTTGPIQTGGASQIMIEQASAGVLLPWPQIIELLSDSKTRIGVLAMCIGRTMLSRSLMLRVGTTNSLGATFLPPELVDCFQSFCIGKSVPTLDGKGPKPLNLALLSRWKQISATLLHSTYMEQAFSPFDGRTINIERAIEDLDPLLGTYAINNSARNRAERTNDLRDVLRKGASATRLI</sequence>
<protein>
    <submittedName>
        <fullName evidence="1">Uncharacterized protein</fullName>
    </submittedName>
</protein>
<keyword evidence="2" id="KW-1185">Reference proteome</keyword>
<accession>A0A9P4WJ54</accession>
<evidence type="ECO:0000313" key="2">
    <source>
        <dbReference type="Proteomes" id="UP000758155"/>
    </source>
</evidence>
<reference evidence="1" key="1">
    <citation type="submission" date="2019-04" db="EMBL/GenBank/DDBJ databases">
        <title>Sequencing of skin fungus with MAO and IRED activity.</title>
        <authorList>
            <person name="Marsaioli A.J."/>
            <person name="Bonatto J.M.C."/>
            <person name="Reis Junior O."/>
        </authorList>
    </citation>
    <scope>NUCLEOTIDE SEQUENCE</scope>
    <source>
        <strain evidence="1">28M1</strain>
    </source>
</reference>